<evidence type="ECO:0000256" key="12">
    <source>
        <dbReference type="PIRSR" id="PIRSR602401-1"/>
    </source>
</evidence>
<evidence type="ECO:0008006" key="16">
    <source>
        <dbReference type="Google" id="ProtNLM"/>
    </source>
</evidence>
<dbReference type="PRINTS" id="PR00463">
    <property type="entry name" value="EP450I"/>
</dbReference>
<proteinExistence type="inferred from homology"/>
<dbReference type="InterPro" id="IPR017972">
    <property type="entry name" value="Cyt_P450_CS"/>
</dbReference>
<evidence type="ECO:0000256" key="10">
    <source>
        <dbReference type="ARBA" id="ARBA00023033"/>
    </source>
</evidence>
<dbReference type="InterPro" id="IPR001128">
    <property type="entry name" value="Cyt_P450"/>
</dbReference>
<dbReference type="AlphaFoldDB" id="A0AAV0S876"/>
<evidence type="ECO:0000313" key="14">
    <source>
        <dbReference type="EMBL" id="CAI0628096.1"/>
    </source>
</evidence>
<dbReference type="InterPro" id="IPR002401">
    <property type="entry name" value="Cyt_P450_E_grp-I"/>
</dbReference>
<reference evidence="14" key="1">
    <citation type="submission" date="2022-08" db="EMBL/GenBank/DDBJ databases">
        <authorList>
            <person name="Gutierrez-Valencia J."/>
        </authorList>
    </citation>
    <scope>NUCLEOTIDE SEQUENCE</scope>
</reference>
<comment type="cofactor">
    <cofactor evidence="1 12">
        <name>heme</name>
        <dbReference type="ChEBI" id="CHEBI:30413"/>
    </cofactor>
</comment>
<dbReference type="PANTHER" id="PTHR24286">
    <property type="entry name" value="CYTOCHROME P450 26"/>
    <property type="match status" value="1"/>
</dbReference>
<evidence type="ECO:0000256" key="5">
    <source>
        <dbReference type="ARBA" id="ARBA00022692"/>
    </source>
</evidence>
<keyword evidence="4 12" id="KW-0349">Heme</keyword>
<dbReference type="EMBL" id="CAMGYJ010000011">
    <property type="protein sequence ID" value="CAI0628096.1"/>
    <property type="molecule type" value="Genomic_DNA"/>
</dbReference>
<feature type="binding site" description="axial binding residue" evidence="12">
    <location>
        <position position="434"/>
    </location>
    <ligand>
        <name>heme</name>
        <dbReference type="ChEBI" id="CHEBI:30413"/>
    </ligand>
    <ligandPart>
        <name>Fe</name>
        <dbReference type="ChEBI" id="CHEBI:18248"/>
    </ligandPart>
</feature>
<keyword evidence="9 12" id="KW-0408">Iron</keyword>
<name>A0AAV0S876_9ROSI</name>
<dbReference type="Proteomes" id="UP001154282">
    <property type="component" value="Unassembled WGS sequence"/>
</dbReference>
<comment type="similarity">
    <text evidence="3">Belongs to the cytochrome P450 family.</text>
</comment>
<keyword evidence="15" id="KW-1185">Reference proteome</keyword>
<keyword evidence="5 13" id="KW-0812">Transmembrane</keyword>
<evidence type="ECO:0000256" key="6">
    <source>
        <dbReference type="ARBA" id="ARBA00022723"/>
    </source>
</evidence>
<dbReference type="PRINTS" id="PR00385">
    <property type="entry name" value="P450"/>
</dbReference>
<keyword evidence="6 12" id="KW-0479">Metal-binding</keyword>
<dbReference type="PANTHER" id="PTHR24286:SF349">
    <property type="entry name" value="CYTOCHROME P450 716A1-RELATED"/>
    <property type="match status" value="1"/>
</dbReference>
<evidence type="ECO:0000256" key="7">
    <source>
        <dbReference type="ARBA" id="ARBA00022989"/>
    </source>
</evidence>
<dbReference type="FunFam" id="1.10.630.10:FF:000022">
    <property type="entry name" value="Taxadiene 5-alpha hydroxylase"/>
    <property type="match status" value="1"/>
</dbReference>
<comment type="subcellular location">
    <subcellularLocation>
        <location evidence="2">Membrane</location>
        <topology evidence="2">Single-pass membrane protein</topology>
    </subcellularLocation>
</comment>
<keyword evidence="7 13" id="KW-1133">Transmembrane helix</keyword>
<protein>
    <recommendedName>
        <fullName evidence="16">Cytochrome P450</fullName>
    </recommendedName>
</protein>
<dbReference type="GO" id="GO:0016125">
    <property type="term" value="P:sterol metabolic process"/>
    <property type="evidence" value="ECO:0007669"/>
    <property type="project" value="TreeGrafter"/>
</dbReference>
<dbReference type="PROSITE" id="PS00086">
    <property type="entry name" value="CYTOCHROME_P450"/>
    <property type="match status" value="1"/>
</dbReference>
<evidence type="ECO:0000256" key="9">
    <source>
        <dbReference type="ARBA" id="ARBA00023004"/>
    </source>
</evidence>
<dbReference type="Gene3D" id="1.10.630.10">
    <property type="entry name" value="Cytochrome P450"/>
    <property type="match status" value="2"/>
</dbReference>
<dbReference type="Pfam" id="PF00067">
    <property type="entry name" value="p450"/>
    <property type="match status" value="2"/>
</dbReference>
<organism evidence="14 15">
    <name type="scientific">Linum tenue</name>
    <dbReference type="NCBI Taxonomy" id="586396"/>
    <lineage>
        <taxon>Eukaryota</taxon>
        <taxon>Viridiplantae</taxon>
        <taxon>Streptophyta</taxon>
        <taxon>Embryophyta</taxon>
        <taxon>Tracheophyta</taxon>
        <taxon>Spermatophyta</taxon>
        <taxon>Magnoliopsida</taxon>
        <taxon>eudicotyledons</taxon>
        <taxon>Gunneridae</taxon>
        <taxon>Pentapetalae</taxon>
        <taxon>rosids</taxon>
        <taxon>fabids</taxon>
        <taxon>Malpighiales</taxon>
        <taxon>Linaceae</taxon>
        <taxon>Linum</taxon>
    </lineage>
</organism>
<keyword evidence="8" id="KW-0560">Oxidoreductase</keyword>
<accession>A0AAV0S876</accession>
<dbReference type="SUPFAM" id="SSF48264">
    <property type="entry name" value="Cytochrome P450"/>
    <property type="match status" value="2"/>
</dbReference>
<dbReference type="GO" id="GO:0016020">
    <property type="term" value="C:membrane"/>
    <property type="evidence" value="ECO:0007669"/>
    <property type="project" value="UniProtKB-SubCell"/>
</dbReference>
<keyword evidence="10" id="KW-0503">Monooxygenase</keyword>
<evidence type="ECO:0000256" key="2">
    <source>
        <dbReference type="ARBA" id="ARBA00004167"/>
    </source>
</evidence>
<evidence type="ECO:0000256" key="4">
    <source>
        <dbReference type="ARBA" id="ARBA00022617"/>
    </source>
</evidence>
<dbReference type="GO" id="GO:0016705">
    <property type="term" value="F:oxidoreductase activity, acting on paired donors, with incorporation or reduction of molecular oxygen"/>
    <property type="evidence" value="ECO:0007669"/>
    <property type="project" value="InterPro"/>
</dbReference>
<dbReference type="GO" id="GO:0004497">
    <property type="term" value="F:monooxygenase activity"/>
    <property type="evidence" value="ECO:0007669"/>
    <property type="project" value="UniProtKB-KW"/>
</dbReference>
<evidence type="ECO:0000256" key="11">
    <source>
        <dbReference type="ARBA" id="ARBA00023136"/>
    </source>
</evidence>
<evidence type="ECO:0000313" key="15">
    <source>
        <dbReference type="Proteomes" id="UP001154282"/>
    </source>
</evidence>
<dbReference type="CDD" id="cd11043">
    <property type="entry name" value="CYP90-like"/>
    <property type="match status" value="1"/>
</dbReference>
<dbReference type="InterPro" id="IPR036396">
    <property type="entry name" value="Cyt_P450_sf"/>
</dbReference>
<evidence type="ECO:0000256" key="8">
    <source>
        <dbReference type="ARBA" id="ARBA00023002"/>
    </source>
</evidence>
<evidence type="ECO:0000256" key="3">
    <source>
        <dbReference type="ARBA" id="ARBA00010617"/>
    </source>
</evidence>
<feature type="transmembrane region" description="Helical" evidence="13">
    <location>
        <begin position="9"/>
        <end position="30"/>
    </location>
</feature>
<evidence type="ECO:0000256" key="1">
    <source>
        <dbReference type="ARBA" id="ARBA00001971"/>
    </source>
</evidence>
<gene>
    <name evidence="14" type="ORF">LITE_LOCUS51525</name>
</gene>
<dbReference type="GO" id="GO:0020037">
    <property type="term" value="F:heme binding"/>
    <property type="evidence" value="ECO:0007669"/>
    <property type="project" value="InterPro"/>
</dbReference>
<sequence length="807" mass="92413">MEQYYHTNLYLNLLLLFISAVSLSFFAIFYKHKSQYYNHPNLPPGRPGIPYLGETLAFLTTGWIGRPEKFVTDRIREFSSSAFKTHIIGKPTVVLTGAEGNKFLFTNENKLVVVWWPDSVSKIFPFSETTSIHEESRRFRKFLPQFMKPEALQRYVGEMDEVARRHFASLWEDRDEVEVLPLTKKYTFWVACRLFVSLDDPARIAELGVPFDHVASGIFALPYDFPGTPFRRAIRASKFIREEYLMEIIRRRKAELAAAAEESHQDILSYMLTATDDGGEHMSDIDIADKILGLLVGSHDTASATCTFVVKFLSELPDVYDRVYQEQMEIARSKSAGELLNWEDIKKMKYSWNVACEVLRLTPPVQGSFRKATTDFIFNGFSIPKGWKLYWSVPSTHKNEKYFPKPEKFDPSRFEGSGPEPYTFVPFGGGPKMCPGKEYARLEILVFMHNLVKRFKFEMLIPGEKIIVNPICVPANGLPIRLFPHEASIFYKHRSQYYNHPNLPPGRPGIPYLGETLDFLSTGWTGRPEKFVTDRIREFSSSAFKTHIVGEPTVVLAGAEGNKFLFTNENKLVVVWWPDSVSKIFPFSETTSIHEESRRFRKFLPQFMKPEALQRYVGEMDEVARRHFASLWEDRDRVEVLPLAKKYTFWVACRLFVSLDDPARIAELGVPFDDVASGIFALPFDLPWTPFRRAIRASKFIREEYLVGIIRRRKAELAAAAAAEEEGCDRNKMKAHQDILSYMLTATDDGGEHMSEIDTADKILGLLVGSHDTAAATCTFVVKFLSELPDVYDRVYQGASPLLFILV</sequence>
<evidence type="ECO:0000256" key="13">
    <source>
        <dbReference type="SAM" id="Phobius"/>
    </source>
</evidence>
<keyword evidence="11 13" id="KW-0472">Membrane</keyword>
<dbReference type="GO" id="GO:0005506">
    <property type="term" value="F:iron ion binding"/>
    <property type="evidence" value="ECO:0007669"/>
    <property type="project" value="InterPro"/>
</dbReference>
<comment type="caution">
    <text evidence="14">The sequence shown here is derived from an EMBL/GenBank/DDBJ whole genome shotgun (WGS) entry which is preliminary data.</text>
</comment>